<dbReference type="AlphaFoldDB" id="A0A9K3CUP7"/>
<feature type="compositionally biased region" description="Basic and acidic residues" evidence="1">
    <location>
        <begin position="29"/>
        <end position="38"/>
    </location>
</feature>
<dbReference type="EMBL" id="BDIP01000771">
    <property type="protein sequence ID" value="GIQ82658.1"/>
    <property type="molecule type" value="Genomic_DNA"/>
</dbReference>
<keyword evidence="3" id="KW-1185">Reference proteome</keyword>
<gene>
    <name evidence="2" type="ORF">KIPB_003831</name>
</gene>
<proteinExistence type="predicted"/>
<sequence length="74" mass="7489">MPIVPTSLGHASGHARKSYVPPAAGTGTSDRRGGDTARRAYKSGPVKGQGAQASQTHQQPSASPASENAAPTHK</sequence>
<evidence type="ECO:0000313" key="3">
    <source>
        <dbReference type="Proteomes" id="UP000265618"/>
    </source>
</evidence>
<name>A0A9K3CUP7_9EUKA</name>
<organism evidence="2 3">
    <name type="scientific">Kipferlia bialata</name>
    <dbReference type="NCBI Taxonomy" id="797122"/>
    <lineage>
        <taxon>Eukaryota</taxon>
        <taxon>Metamonada</taxon>
        <taxon>Carpediemonas-like organisms</taxon>
        <taxon>Kipferlia</taxon>
    </lineage>
</organism>
<comment type="caution">
    <text evidence="2">The sequence shown here is derived from an EMBL/GenBank/DDBJ whole genome shotgun (WGS) entry which is preliminary data.</text>
</comment>
<feature type="region of interest" description="Disordered" evidence="1">
    <location>
        <begin position="1"/>
        <end position="74"/>
    </location>
</feature>
<feature type="compositionally biased region" description="Low complexity" evidence="1">
    <location>
        <begin position="60"/>
        <end position="74"/>
    </location>
</feature>
<feature type="non-terminal residue" evidence="2">
    <location>
        <position position="1"/>
    </location>
</feature>
<accession>A0A9K3CUP7</accession>
<reference evidence="2 3" key="1">
    <citation type="journal article" date="2018" name="PLoS ONE">
        <title>The draft genome of Kipferlia bialata reveals reductive genome evolution in fornicate parasites.</title>
        <authorList>
            <person name="Tanifuji G."/>
            <person name="Takabayashi S."/>
            <person name="Kume K."/>
            <person name="Takagi M."/>
            <person name="Nakayama T."/>
            <person name="Kamikawa R."/>
            <person name="Inagaki Y."/>
            <person name="Hashimoto T."/>
        </authorList>
    </citation>
    <scope>NUCLEOTIDE SEQUENCE [LARGE SCALE GENOMIC DNA]</scope>
    <source>
        <strain evidence="2">NY0173</strain>
    </source>
</reference>
<evidence type="ECO:0000313" key="2">
    <source>
        <dbReference type="EMBL" id="GIQ82658.1"/>
    </source>
</evidence>
<dbReference type="Proteomes" id="UP000265618">
    <property type="component" value="Unassembled WGS sequence"/>
</dbReference>
<protein>
    <submittedName>
        <fullName evidence="2">Uncharacterized protein</fullName>
    </submittedName>
</protein>
<evidence type="ECO:0000256" key="1">
    <source>
        <dbReference type="SAM" id="MobiDB-lite"/>
    </source>
</evidence>